<dbReference type="PANTHER" id="PTHR35908">
    <property type="entry name" value="HYPOTHETICAL FUSION PROTEIN"/>
    <property type="match status" value="1"/>
</dbReference>
<reference evidence="3" key="2">
    <citation type="submission" date="2016-02" db="EMBL/GenBank/DDBJ databases">
        <title>Draft genome sequence of five rapidly growing Mycobacterium species.</title>
        <authorList>
            <person name="Katahira K."/>
            <person name="Gotou Y."/>
            <person name="Iida K."/>
            <person name="Ogura Y."/>
            <person name="Hayashi T."/>
        </authorList>
    </citation>
    <scope>NUCLEOTIDE SEQUENCE [LARGE SCALE GENOMIC DNA]</scope>
    <source>
        <strain evidence="3">JCM15298</strain>
    </source>
</reference>
<accession>A0A100W8W7</accession>
<evidence type="ECO:0000313" key="3">
    <source>
        <dbReference type="Proteomes" id="UP000069443"/>
    </source>
</evidence>
<dbReference type="PANTHER" id="PTHR35908:SF1">
    <property type="entry name" value="CONSERVED PROTEIN"/>
    <property type="match status" value="1"/>
</dbReference>
<dbReference type="OrthoDB" id="1645442at2"/>
<sequence>MSIRLGAVALDCPDPAALGDFYRAVLGLKVVLSTPDLVALEGPGVLLSFERVDDHRPPTWPAGPVPKQLHLDLAVDNLDLEESRILALGATRAEVQPNPDKWRVLIDPAGHPFCITVMFRPAAV</sequence>
<dbReference type="Pfam" id="PF18029">
    <property type="entry name" value="Glyoxalase_6"/>
    <property type="match status" value="1"/>
</dbReference>
<dbReference type="InterPro" id="IPR037523">
    <property type="entry name" value="VOC_core"/>
</dbReference>
<protein>
    <submittedName>
        <fullName evidence="2">Glyoxalase/bleomycin resistance protein/dioxygenase</fullName>
    </submittedName>
</protein>
<dbReference type="PROSITE" id="PS51819">
    <property type="entry name" value="VOC"/>
    <property type="match status" value="1"/>
</dbReference>
<reference evidence="3" key="1">
    <citation type="journal article" date="2016" name="Genome Announc.">
        <title>Draft Genome Sequences of Five Rapidly Growing Mycobacterium Species, M. thermoresistibile, M. fortuitum subsp. acetamidolyticum, M. canariasense, M. brisbanense, and M. novocastrense.</title>
        <authorList>
            <person name="Katahira K."/>
            <person name="Ogura Y."/>
            <person name="Gotoh Y."/>
            <person name="Hayashi T."/>
        </authorList>
    </citation>
    <scope>NUCLEOTIDE SEQUENCE [LARGE SCALE GENOMIC DNA]</scope>
    <source>
        <strain evidence="3">JCM15298</strain>
    </source>
</reference>
<dbReference type="Gene3D" id="3.10.180.10">
    <property type="entry name" value="2,3-Dihydroxybiphenyl 1,2-Dioxygenase, domain 1"/>
    <property type="match status" value="1"/>
</dbReference>
<dbReference type="RefSeq" id="WP_062655256.1">
    <property type="nucleotide sequence ID" value="NZ_BCSY01000028.1"/>
</dbReference>
<dbReference type="STRING" id="228230.RMCC_0895"/>
<dbReference type="AlphaFoldDB" id="A0A100W8W7"/>
<organism evidence="2 3">
    <name type="scientific">Mycolicibacterium canariasense</name>
    <name type="common">Mycobacterium canariasense</name>
    <dbReference type="NCBI Taxonomy" id="228230"/>
    <lineage>
        <taxon>Bacteria</taxon>
        <taxon>Bacillati</taxon>
        <taxon>Actinomycetota</taxon>
        <taxon>Actinomycetes</taxon>
        <taxon>Mycobacteriales</taxon>
        <taxon>Mycobacteriaceae</taxon>
        <taxon>Mycolicibacterium</taxon>
    </lineage>
</organism>
<dbReference type="EMBL" id="BCSY01000028">
    <property type="protein sequence ID" value="GAS93929.1"/>
    <property type="molecule type" value="Genomic_DNA"/>
</dbReference>
<feature type="domain" description="VOC" evidence="1">
    <location>
        <begin position="4"/>
        <end position="118"/>
    </location>
</feature>
<proteinExistence type="predicted"/>
<evidence type="ECO:0000313" key="2">
    <source>
        <dbReference type="EMBL" id="GAS93929.1"/>
    </source>
</evidence>
<dbReference type="CDD" id="cd06587">
    <property type="entry name" value="VOC"/>
    <property type="match status" value="1"/>
</dbReference>
<comment type="caution">
    <text evidence="2">The sequence shown here is derived from an EMBL/GenBank/DDBJ whole genome shotgun (WGS) entry which is preliminary data.</text>
</comment>
<keyword evidence="3" id="KW-1185">Reference proteome</keyword>
<dbReference type="InterPro" id="IPR029068">
    <property type="entry name" value="Glyas_Bleomycin-R_OHBP_Dase"/>
</dbReference>
<dbReference type="InterPro" id="IPR041581">
    <property type="entry name" value="Glyoxalase_6"/>
</dbReference>
<gene>
    <name evidence="2" type="ORF">RMCC_0895</name>
</gene>
<keyword evidence="2" id="KW-0223">Dioxygenase</keyword>
<name>A0A100W8W7_MYCCR</name>
<keyword evidence="2" id="KW-0560">Oxidoreductase</keyword>
<dbReference type="GO" id="GO:0051213">
    <property type="term" value="F:dioxygenase activity"/>
    <property type="evidence" value="ECO:0007669"/>
    <property type="project" value="UniProtKB-KW"/>
</dbReference>
<dbReference type="Proteomes" id="UP000069443">
    <property type="component" value="Unassembled WGS sequence"/>
</dbReference>
<dbReference type="SUPFAM" id="SSF54593">
    <property type="entry name" value="Glyoxalase/Bleomycin resistance protein/Dihydroxybiphenyl dioxygenase"/>
    <property type="match status" value="1"/>
</dbReference>
<evidence type="ECO:0000259" key="1">
    <source>
        <dbReference type="PROSITE" id="PS51819"/>
    </source>
</evidence>